<comment type="caution">
    <text evidence="1">The sequence shown here is derived from an EMBL/GenBank/DDBJ whole genome shotgun (WGS) entry which is preliminary data.</text>
</comment>
<name>A0A9N9G0L8_9GLOM</name>
<sequence length="340" mass="40057">MLTPDILGEIFKYLDDRDEILNSPTDFRNLYTCLLVNNQWCNSAIPVLWRTPFSRCYKRRGNLLIKTLINCLNLTERQDLYNDGVFVPSGKYNLPLFNYSCFIKNLDYFQLITLIKNWCRFYLEGSNEESVTAILRSVLKLLVKRRVHLNTLIIRSDDDLYYLLTEPQILPILDPIRELQISCSFPKERLMNNLAKHCRNIISLKIMNLSIENDKSYNAAKKLALLIENQRSLKSVFISRTKFINIIIPSLIRQKKSLRKIIFRALDFKDYDRFNVIKSCSKLEKLDLVDCYNLNSHMITHLINHKNLKRAGIRNCSPANVGDELKSWADKINCRRRKYY</sequence>
<gene>
    <name evidence="1" type="ORF">DEBURN_LOCUS8340</name>
</gene>
<organism evidence="1 2">
    <name type="scientific">Diversispora eburnea</name>
    <dbReference type="NCBI Taxonomy" id="1213867"/>
    <lineage>
        <taxon>Eukaryota</taxon>
        <taxon>Fungi</taxon>
        <taxon>Fungi incertae sedis</taxon>
        <taxon>Mucoromycota</taxon>
        <taxon>Glomeromycotina</taxon>
        <taxon>Glomeromycetes</taxon>
        <taxon>Diversisporales</taxon>
        <taxon>Diversisporaceae</taxon>
        <taxon>Diversispora</taxon>
    </lineage>
</organism>
<protein>
    <submittedName>
        <fullName evidence="1">11237_t:CDS:1</fullName>
    </submittedName>
</protein>
<dbReference type="EMBL" id="CAJVPK010001206">
    <property type="protein sequence ID" value="CAG8576269.1"/>
    <property type="molecule type" value="Genomic_DNA"/>
</dbReference>
<reference evidence="1" key="1">
    <citation type="submission" date="2021-06" db="EMBL/GenBank/DDBJ databases">
        <authorList>
            <person name="Kallberg Y."/>
            <person name="Tangrot J."/>
            <person name="Rosling A."/>
        </authorList>
    </citation>
    <scope>NUCLEOTIDE SEQUENCE</scope>
    <source>
        <strain evidence="1">AZ414A</strain>
    </source>
</reference>
<dbReference type="SUPFAM" id="SSF52047">
    <property type="entry name" value="RNI-like"/>
    <property type="match status" value="1"/>
</dbReference>
<dbReference type="InterPro" id="IPR032675">
    <property type="entry name" value="LRR_dom_sf"/>
</dbReference>
<dbReference type="Gene3D" id="3.80.10.10">
    <property type="entry name" value="Ribonuclease Inhibitor"/>
    <property type="match status" value="1"/>
</dbReference>
<keyword evidence="2" id="KW-1185">Reference proteome</keyword>
<accession>A0A9N9G0L8</accession>
<dbReference type="AlphaFoldDB" id="A0A9N9G0L8"/>
<dbReference type="OrthoDB" id="2388139at2759"/>
<evidence type="ECO:0000313" key="1">
    <source>
        <dbReference type="EMBL" id="CAG8576269.1"/>
    </source>
</evidence>
<proteinExistence type="predicted"/>
<dbReference type="Proteomes" id="UP000789706">
    <property type="component" value="Unassembled WGS sequence"/>
</dbReference>
<evidence type="ECO:0000313" key="2">
    <source>
        <dbReference type="Proteomes" id="UP000789706"/>
    </source>
</evidence>